<sequence length="103" mass="11582">MNDLPPRILIRALWSTHYSPIKPSIHRHSFPLICPNTDFFLPPIQVQKSDTSIHLKFQSALLVGDSDLFPPSTAALRAAYYFLHSADFRFATLVAGSRSSQID</sequence>
<evidence type="ECO:0000313" key="2">
    <source>
        <dbReference type="Proteomes" id="UP000499080"/>
    </source>
</evidence>
<proteinExistence type="predicted"/>
<dbReference type="EMBL" id="BGPR01058240">
    <property type="protein sequence ID" value="GBO34432.1"/>
    <property type="molecule type" value="Genomic_DNA"/>
</dbReference>
<accession>A0A4Y2WDB4</accession>
<reference evidence="1 2" key="1">
    <citation type="journal article" date="2019" name="Sci. Rep.">
        <title>Orb-weaving spider Araneus ventricosus genome elucidates the spidroin gene catalogue.</title>
        <authorList>
            <person name="Kono N."/>
            <person name="Nakamura H."/>
            <person name="Ohtoshi R."/>
            <person name="Moran D.A.P."/>
            <person name="Shinohara A."/>
            <person name="Yoshida Y."/>
            <person name="Fujiwara M."/>
            <person name="Mori M."/>
            <person name="Tomita M."/>
            <person name="Arakawa K."/>
        </authorList>
    </citation>
    <scope>NUCLEOTIDE SEQUENCE [LARGE SCALE GENOMIC DNA]</scope>
</reference>
<dbReference type="Proteomes" id="UP000499080">
    <property type="component" value="Unassembled WGS sequence"/>
</dbReference>
<evidence type="ECO:0000313" key="1">
    <source>
        <dbReference type="EMBL" id="GBO34432.1"/>
    </source>
</evidence>
<keyword evidence="2" id="KW-1185">Reference proteome</keyword>
<comment type="caution">
    <text evidence="1">The sequence shown here is derived from an EMBL/GenBank/DDBJ whole genome shotgun (WGS) entry which is preliminary data.</text>
</comment>
<name>A0A4Y2WDB4_ARAVE</name>
<protein>
    <submittedName>
        <fullName evidence="1">Uncharacterized protein</fullName>
    </submittedName>
</protein>
<gene>
    <name evidence="1" type="ORF">AVEN_171975_1</name>
</gene>
<organism evidence="1 2">
    <name type="scientific">Araneus ventricosus</name>
    <name type="common">Orbweaver spider</name>
    <name type="synonym">Epeira ventricosa</name>
    <dbReference type="NCBI Taxonomy" id="182803"/>
    <lineage>
        <taxon>Eukaryota</taxon>
        <taxon>Metazoa</taxon>
        <taxon>Ecdysozoa</taxon>
        <taxon>Arthropoda</taxon>
        <taxon>Chelicerata</taxon>
        <taxon>Arachnida</taxon>
        <taxon>Araneae</taxon>
        <taxon>Araneomorphae</taxon>
        <taxon>Entelegynae</taxon>
        <taxon>Araneoidea</taxon>
        <taxon>Araneidae</taxon>
        <taxon>Araneus</taxon>
    </lineage>
</organism>
<dbReference type="AlphaFoldDB" id="A0A4Y2WDB4"/>